<dbReference type="PANTHER" id="PTHR42976">
    <property type="entry name" value="BIFUNCTIONAL CHITINASE/LYSOZYME-RELATED"/>
    <property type="match status" value="1"/>
</dbReference>
<proteinExistence type="predicted"/>
<evidence type="ECO:0000259" key="1">
    <source>
        <dbReference type="PROSITE" id="PS51910"/>
    </source>
</evidence>
<dbReference type="AlphaFoldDB" id="A0A941EHK2"/>
<dbReference type="InterPro" id="IPR017853">
    <property type="entry name" value="GH"/>
</dbReference>
<dbReference type="InterPro" id="IPR001223">
    <property type="entry name" value="Glyco_hydro18_cat"/>
</dbReference>
<dbReference type="Proteomes" id="UP000676325">
    <property type="component" value="Unassembled WGS sequence"/>
</dbReference>
<organism evidence="2 3">
    <name type="scientific">Actinospica acidithermotolerans</name>
    <dbReference type="NCBI Taxonomy" id="2828514"/>
    <lineage>
        <taxon>Bacteria</taxon>
        <taxon>Bacillati</taxon>
        <taxon>Actinomycetota</taxon>
        <taxon>Actinomycetes</taxon>
        <taxon>Catenulisporales</taxon>
        <taxon>Actinospicaceae</taxon>
        <taxon>Actinospica</taxon>
    </lineage>
</organism>
<dbReference type="PANTHER" id="PTHR42976:SF1">
    <property type="entry name" value="GH18 DOMAIN-CONTAINING PROTEIN-RELATED"/>
    <property type="match status" value="1"/>
</dbReference>
<dbReference type="SUPFAM" id="SSF51445">
    <property type="entry name" value="(Trans)glycosidases"/>
    <property type="match status" value="1"/>
</dbReference>
<dbReference type="EMBL" id="JAGSOH010000138">
    <property type="protein sequence ID" value="MBR7830538.1"/>
    <property type="molecule type" value="Genomic_DNA"/>
</dbReference>
<feature type="domain" description="GH18" evidence="1">
    <location>
        <begin position="44"/>
        <end position="317"/>
    </location>
</feature>
<keyword evidence="3" id="KW-1185">Reference proteome</keyword>
<comment type="caution">
    <text evidence="2">The sequence shown here is derived from an EMBL/GenBank/DDBJ whole genome shotgun (WGS) entry which is preliminary data.</text>
</comment>
<accession>A0A941EHK2</accession>
<reference evidence="2" key="1">
    <citation type="submission" date="2021-04" db="EMBL/GenBank/DDBJ databases">
        <title>Genome based classification of Actinospica acidithermotolerans sp. nov., an actinobacterium isolated from an Indonesian hot spring.</title>
        <authorList>
            <person name="Kusuma A.B."/>
            <person name="Putra K.E."/>
            <person name="Nafisah S."/>
            <person name="Loh J."/>
            <person name="Nouioui I."/>
            <person name="Goodfellow M."/>
        </authorList>
    </citation>
    <scope>NUCLEOTIDE SEQUENCE</scope>
    <source>
        <strain evidence="2">MGRD01-02</strain>
    </source>
</reference>
<protein>
    <recommendedName>
        <fullName evidence="1">GH18 domain-containing protein</fullName>
    </recommendedName>
</protein>
<sequence>MSKNPIRPGRTRLVVGAVAATGLAAGGVLLAAGSSEAAGSALPAHYSAPYLQIAFSDAGDMAKDMAASGDKYYSLAFLIPKSGCTPEWEDNGDSVGAFKSQISSLQSAGGNVLISFGGASGGELAQTCTSVSKLEAAYKNVVTTYGVNRLDFDIEGSVLDDGSANSRRDQALAKLQAADPSVQIDFTIPVDPTGLESNATALLKGAESAGVKVTVVNIMTMDFGDGQNALNDAESAATATEKQIHSIYGGSSATDWGMLGLTPIAGKNDDNENFTQSNAKTLESFAASHGVGELAFWEVDGYDKPLGYAYSKIFNKI</sequence>
<evidence type="ECO:0000313" key="2">
    <source>
        <dbReference type="EMBL" id="MBR7830538.1"/>
    </source>
</evidence>
<dbReference type="InterPro" id="IPR052750">
    <property type="entry name" value="GH18_Chitinase"/>
</dbReference>
<gene>
    <name evidence="2" type="ORF">KDK95_29825</name>
</gene>
<evidence type="ECO:0000313" key="3">
    <source>
        <dbReference type="Proteomes" id="UP000676325"/>
    </source>
</evidence>
<dbReference type="GO" id="GO:0005975">
    <property type="term" value="P:carbohydrate metabolic process"/>
    <property type="evidence" value="ECO:0007669"/>
    <property type="project" value="InterPro"/>
</dbReference>
<dbReference type="RefSeq" id="WP_212521664.1">
    <property type="nucleotide sequence ID" value="NZ_JAGSOH010000138.1"/>
</dbReference>
<name>A0A941EHK2_9ACTN</name>
<dbReference type="PROSITE" id="PS51910">
    <property type="entry name" value="GH18_2"/>
    <property type="match status" value="1"/>
</dbReference>
<dbReference type="Gene3D" id="3.20.20.80">
    <property type="entry name" value="Glycosidases"/>
    <property type="match status" value="1"/>
</dbReference>